<protein>
    <recommendedName>
        <fullName evidence="4">Stage III sporulation protein AE</fullName>
    </recommendedName>
</protein>
<feature type="transmembrane region" description="Helical" evidence="1">
    <location>
        <begin position="127"/>
        <end position="146"/>
    </location>
</feature>
<dbReference type="Proteomes" id="UP000476055">
    <property type="component" value="Unassembled WGS sequence"/>
</dbReference>
<name>A0A6L5YKD9_9FIRM</name>
<comment type="caution">
    <text evidence="2">The sequence shown here is derived from an EMBL/GenBank/DDBJ whole genome shotgun (WGS) entry which is preliminary data.</text>
</comment>
<keyword evidence="1" id="KW-0472">Membrane</keyword>
<dbReference type="InterPro" id="IPR014194">
    <property type="entry name" value="Spore_III_AE"/>
</dbReference>
<evidence type="ECO:0000313" key="3">
    <source>
        <dbReference type="Proteomes" id="UP000476055"/>
    </source>
</evidence>
<feature type="transmembrane region" description="Helical" evidence="1">
    <location>
        <begin position="323"/>
        <end position="344"/>
    </location>
</feature>
<feature type="transmembrane region" description="Helical" evidence="1">
    <location>
        <begin position="65"/>
        <end position="83"/>
    </location>
</feature>
<proteinExistence type="predicted"/>
<accession>A0A6L5YKD9</accession>
<feature type="transmembrane region" description="Helical" evidence="1">
    <location>
        <begin position="166"/>
        <end position="185"/>
    </location>
</feature>
<keyword evidence="1" id="KW-0812">Transmembrane</keyword>
<gene>
    <name evidence="2" type="ORF">FYJ59_10895</name>
</gene>
<evidence type="ECO:0000256" key="1">
    <source>
        <dbReference type="SAM" id="Phobius"/>
    </source>
</evidence>
<evidence type="ECO:0000313" key="2">
    <source>
        <dbReference type="EMBL" id="MST58735.1"/>
    </source>
</evidence>
<dbReference type="AlphaFoldDB" id="A0A6L5YKD9"/>
<dbReference type="RefSeq" id="WP_154497119.1">
    <property type="nucleotide sequence ID" value="NZ_VUMU01000014.1"/>
</dbReference>
<organism evidence="2 3">
    <name type="scientific">Waltera intestinalis</name>
    <dbReference type="NCBI Taxonomy" id="2606635"/>
    <lineage>
        <taxon>Bacteria</taxon>
        <taxon>Bacillati</taxon>
        <taxon>Bacillota</taxon>
        <taxon>Clostridia</taxon>
        <taxon>Lachnospirales</taxon>
        <taxon>Lachnospiraceae</taxon>
        <taxon>Waltera</taxon>
    </lineage>
</organism>
<evidence type="ECO:0008006" key="4">
    <source>
        <dbReference type="Google" id="ProtNLM"/>
    </source>
</evidence>
<dbReference type="EMBL" id="VUMU01000014">
    <property type="protein sequence ID" value="MST58735.1"/>
    <property type="molecule type" value="Genomic_DNA"/>
</dbReference>
<keyword evidence="1" id="KW-1133">Transmembrane helix</keyword>
<feature type="transmembrane region" description="Helical" evidence="1">
    <location>
        <begin position="269"/>
        <end position="302"/>
    </location>
</feature>
<keyword evidence="3" id="KW-1185">Reference proteome</keyword>
<sequence length="349" mass="37830">MDTMWQEYGIEELEKGMQKLFPTFRISVTDLMTQILQGDILGAVGCLLKEVIREMSNSATSIRNILIWLIVLGILSALLIHFVEVFDKHQIADLSFYFIYLLMGVILLQCFSGVLETARETVENIVLFVRLMVPTFLLTVGVASGPVTVGAGYQLMLLLIYGTEKILLGVVLPLIYSYCLLTMINGIWVEEKLALLADLLEKLIGWILKASLGVVTGISLFQSLITPVVDSLKNSAVEKAVSVLPGIGNAADGVLKLALGSAVVIRNSVGVLLLLLLVAGCAVPLLQILFTAGFIKCATAFMGIVSDKRITNCTDRMGNAMMLLFRTVGTALLLFMVTLALLAIGSRGI</sequence>
<feature type="transmembrane region" description="Helical" evidence="1">
    <location>
        <begin position="206"/>
        <end position="225"/>
    </location>
</feature>
<feature type="transmembrane region" description="Helical" evidence="1">
    <location>
        <begin position="95"/>
        <end position="115"/>
    </location>
</feature>
<reference evidence="2 3" key="1">
    <citation type="submission" date="2019-08" db="EMBL/GenBank/DDBJ databases">
        <title>In-depth cultivation of the pig gut microbiome towards novel bacterial diversity and tailored functional studies.</title>
        <authorList>
            <person name="Wylensek D."/>
            <person name="Hitch T.C.A."/>
            <person name="Clavel T."/>
        </authorList>
    </citation>
    <scope>NUCLEOTIDE SEQUENCE [LARGE SCALE GENOMIC DNA]</scope>
    <source>
        <strain evidence="2 3">WCA3-601-WT-6H</strain>
    </source>
</reference>
<dbReference type="Pfam" id="PF09546">
    <property type="entry name" value="Spore_III_AE"/>
    <property type="match status" value="1"/>
</dbReference>